<sequence>MATAAVFSASARRLLSTVAGGAGAGSAAELPVLIGHLRSLARAGRLADIDAALAPHLASHSVAAVSALSSVGLPDRASALLATIRNPTAAHLNALLAPLLRRHRLVGLIPTLLAAHPSVPRDDATEGIHAKALCIATGADSALHLLQRESPPPSLQLFTSVIDSYYKQRKPHRAEQLWREMVEDHGIVPDAAAHNVRITYKAATGTVEEVKELIRAMREDAGLQPDIVSHNGLMRAMARHGRVDEMMEVYKRLEKGSASAAAEGKSAPDCATYTCVVAALCKAGRWSEADDVFYEAVKRRKLADLGTARVLVRGLKEAGKGRAARRVVIGLRKKFPDRFDGPWKDLEELAGIAGEDEESDVEGEDDEQPPATTTTTAALNTSPILELGTTPPPPTTRLLSGGGGARGPLPLGADDALGGRAAGSEAETGERGGRVRRSVREAAEEKKATAARSKAKTAAKAKAEQSSGRDREQDDHGAKPLAPPSPPPLLAARLAVFRAVARRQPRLPLDWEINGIDRSAYSANLVQIASPRTLRPVLVLTPVTADEVRAYVVCCRDHGLTVRARSGGHDYEGLSYCSLRPSGDGEGAARFAVVDVAALQAVRVDAARGVARTKAGATRAVCRIGAAGLPHPPPVSSGSRS</sequence>
<dbReference type="Pfam" id="PF01565">
    <property type="entry name" value="FAD_binding_4"/>
    <property type="match status" value="1"/>
</dbReference>
<evidence type="ECO:0000259" key="11">
    <source>
        <dbReference type="PROSITE" id="PS51387"/>
    </source>
</evidence>
<dbReference type="InterPro" id="IPR006094">
    <property type="entry name" value="Oxid_FAD_bind_N"/>
</dbReference>
<name>B9EY26_ORYSJ</name>
<feature type="compositionally biased region" description="Low complexity" evidence="10">
    <location>
        <begin position="407"/>
        <end position="426"/>
    </location>
</feature>
<dbReference type="NCBIfam" id="TIGR00756">
    <property type="entry name" value="PPR"/>
    <property type="match status" value="3"/>
</dbReference>
<dbReference type="Pfam" id="PF01535">
    <property type="entry name" value="PPR"/>
    <property type="match status" value="3"/>
</dbReference>
<dbReference type="Gene3D" id="1.25.40.10">
    <property type="entry name" value="Tetratricopeptide repeat domain"/>
    <property type="match status" value="2"/>
</dbReference>
<dbReference type="InterPro" id="IPR006093">
    <property type="entry name" value="Oxy_OxRdtase_FAD_BS"/>
</dbReference>
<feature type="repeat" description="PPR" evidence="9">
    <location>
        <begin position="154"/>
        <end position="189"/>
    </location>
</feature>
<dbReference type="SUPFAM" id="SSF56176">
    <property type="entry name" value="FAD-binding/transporter-associated domain-like"/>
    <property type="match status" value="1"/>
</dbReference>
<evidence type="ECO:0000256" key="9">
    <source>
        <dbReference type="PROSITE-ProRule" id="PRU00708"/>
    </source>
</evidence>
<evidence type="ECO:0000313" key="12">
    <source>
        <dbReference type="EMBL" id="EEE54989.1"/>
    </source>
</evidence>
<dbReference type="Proteomes" id="UP000007752">
    <property type="component" value="Chromosome 1"/>
</dbReference>
<keyword evidence="6" id="KW-0285">Flavoprotein</keyword>
<keyword evidence="8" id="KW-0560">Oxidoreductase</keyword>
<dbReference type="InterPro" id="IPR016166">
    <property type="entry name" value="FAD-bd_PCMH"/>
</dbReference>
<dbReference type="PANTHER" id="PTHR47447:SF17">
    <property type="entry name" value="OS12G0638900 PROTEIN"/>
    <property type="match status" value="1"/>
</dbReference>
<dbReference type="PANTHER" id="PTHR47447">
    <property type="entry name" value="OS03G0856100 PROTEIN"/>
    <property type="match status" value="1"/>
</dbReference>
<organism evidence="12">
    <name type="scientific">Oryza sativa subsp. japonica</name>
    <name type="common">Rice</name>
    <dbReference type="NCBI Taxonomy" id="39947"/>
    <lineage>
        <taxon>Eukaryota</taxon>
        <taxon>Viridiplantae</taxon>
        <taxon>Streptophyta</taxon>
        <taxon>Embryophyta</taxon>
        <taxon>Tracheophyta</taxon>
        <taxon>Spermatophyta</taxon>
        <taxon>Magnoliopsida</taxon>
        <taxon>Liliopsida</taxon>
        <taxon>Poales</taxon>
        <taxon>Poaceae</taxon>
        <taxon>BOP clade</taxon>
        <taxon>Oryzoideae</taxon>
        <taxon>Oryzeae</taxon>
        <taxon>Oryzinae</taxon>
        <taxon>Oryza</taxon>
        <taxon>Oryza sativa</taxon>
    </lineage>
</organism>
<keyword evidence="6" id="KW-0274">FAD</keyword>
<evidence type="ECO:0000256" key="4">
    <source>
        <dbReference type="ARBA" id="ARBA00007626"/>
    </source>
</evidence>
<dbReference type="PROSITE" id="PS51387">
    <property type="entry name" value="FAD_PCMH"/>
    <property type="match status" value="1"/>
</dbReference>
<dbReference type="EMBL" id="CM000138">
    <property type="protein sequence ID" value="EEE54989.1"/>
    <property type="molecule type" value="Genomic_DNA"/>
</dbReference>
<gene>
    <name evidence="12" type="ORF">OsJ_02613</name>
</gene>
<dbReference type="GO" id="GO:0016491">
    <property type="term" value="F:oxidoreductase activity"/>
    <property type="evidence" value="ECO:0007669"/>
    <property type="project" value="UniProtKB-KW"/>
</dbReference>
<comment type="cofactor">
    <cofactor evidence="1">
        <name>FAD</name>
        <dbReference type="ChEBI" id="CHEBI:57692"/>
    </cofactor>
</comment>
<proteinExistence type="inferred from homology"/>
<feature type="repeat" description="PPR" evidence="9">
    <location>
        <begin position="269"/>
        <end position="304"/>
    </location>
</feature>
<dbReference type="PROSITE" id="PS51375">
    <property type="entry name" value="PPR"/>
    <property type="match status" value="3"/>
</dbReference>
<dbReference type="PROSITE" id="PS00862">
    <property type="entry name" value="OX2_COVAL_FAD"/>
    <property type="match status" value="1"/>
</dbReference>
<comment type="similarity">
    <text evidence="3">Belongs to the oxygen-dependent FAD-linked oxidoreductase family.</text>
</comment>
<feature type="compositionally biased region" description="Acidic residues" evidence="10">
    <location>
        <begin position="354"/>
        <end position="368"/>
    </location>
</feature>
<evidence type="ECO:0000256" key="5">
    <source>
        <dbReference type="ARBA" id="ARBA00022737"/>
    </source>
</evidence>
<dbReference type="InterPro" id="IPR016167">
    <property type="entry name" value="FAD-bd_PCMH_sub1"/>
</dbReference>
<dbReference type="InterPro" id="IPR002885">
    <property type="entry name" value="PPR_rpt"/>
</dbReference>
<evidence type="ECO:0000256" key="7">
    <source>
        <dbReference type="ARBA" id="ARBA00022946"/>
    </source>
</evidence>
<evidence type="ECO:0000256" key="2">
    <source>
        <dbReference type="ARBA" id="ARBA00004239"/>
    </source>
</evidence>
<evidence type="ECO:0000256" key="1">
    <source>
        <dbReference type="ARBA" id="ARBA00001974"/>
    </source>
</evidence>
<keyword evidence="7" id="KW-0809">Transit peptide</keyword>
<keyword evidence="5" id="KW-0677">Repeat</keyword>
<evidence type="ECO:0000256" key="6">
    <source>
        <dbReference type="ARBA" id="ARBA00022827"/>
    </source>
</evidence>
<reference evidence="12" key="1">
    <citation type="journal article" date="2005" name="PLoS Biol.">
        <title>The genomes of Oryza sativa: a history of duplications.</title>
        <authorList>
            <person name="Yu J."/>
            <person name="Wang J."/>
            <person name="Lin W."/>
            <person name="Li S."/>
            <person name="Li H."/>
            <person name="Zhou J."/>
            <person name="Ni P."/>
            <person name="Dong W."/>
            <person name="Hu S."/>
            <person name="Zeng C."/>
            <person name="Zhang J."/>
            <person name="Zhang Y."/>
            <person name="Li R."/>
            <person name="Xu Z."/>
            <person name="Li S."/>
            <person name="Li X."/>
            <person name="Zheng H."/>
            <person name="Cong L."/>
            <person name="Lin L."/>
            <person name="Yin J."/>
            <person name="Geng J."/>
            <person name="Li G."/>
            <person name="Shi J."/>
            <person name="Liu J."/>
            <person name="Lv H."/>
            <person name="Li J."/>
            <person name="Wang J."/>
            <person name="Deng Y."/>
            <person name="Ran L."/>
            <person name="Shi X."/>
            <person name="Wang X."/>
            <person name="Wu Q."/>
            <person name="Li C."/>
            <person name="Ren X."/>
            <person name="Wang J."/>
            <person name="Wang X."/>
            <person name="Li D."/>
            <person name="Liu D."/>
            <person name="Zhang X."/>
            <person name="Ji Z."/>
            <person name="Zhao W."/>
            <person name="Sun Y."/>
            <person name="Zhang Z."/>
            <person name="Bao J."/>
            <person name="Han Y."/>
            <person name="Dong L."/>
            <person name="Ji J."/>
            <person name="Chen P."/>
            <person name="Wu S."/>
            <person name="Liu J."/>
            <person name="Xiao Y."/>
            <person name="Bu D."/>
            <person name="Tan J."/>
            <person name="Yang L."/>
            <person name="Ye C."/>
            <person name="Zhang J."/>
            <person name="Xu J."/>
            <person name="Zhou Y."/>
            <person name="Yu Y."/>
            <person name="Zhang B."/>
            <person name="Zhuang S."/>
            <person name="Wei H."/>
            <person name="Liu B."/>
            <person name="Lei M."/>
            <person name="Yu H."/>
            <person name="Li Y."/>
            <person name="Xu H."/>
            <person name="Wei S."/>
            <person name="He X."/>
            <person name="Fang L."/>
            <person name="Zhang Z."/>
            <person name="Zhang Y."/>
            <person name="Huang X."/>
            <person name="Su Z."/>
            <person name="Tong W."/>
            <person name="Li J."/>
            <person name="Tong Z."/>
            <person name="Li S."/>
            <person name="Ye J."/>
            <person name="Wang L."/>
            <person name="Fang L."/>
            <person name="Lei T."/>
            <person name="Chen C."/>
            <person name="Chen H."/>
            <person name="Xu Z."/>
            <person name="Li H."/>
            <person name="Huang H."/>
            <person name="Zhang F."/>
            <person name="Xu H."/>
            <person name="Li N."/>
            <person name="Zhao C."/>
            <person name="Li S."/>
            <person name="Dong L."/>
            <person name="Huang Y."/>
            <person name="Li L."/>
            <person name="Xi Y."/>
            <person name="Qi Q."/>
            <person name="Li W."/>
            <person name="Zhang B."/>
            <person name="Hu W."/>
            <person name="Zhang Y."/>
            <person name="Tian X."/>
            <person name="Jiao Y."/>
            <person name="Liang X."/>
            <person name="Jin J."/>
            <person name="Gao L."/>
            <person name="Zheng W."/>
            <person name="Hao B."/>
            <person name="Liu S."/>
            <person name="Wang W."/>
            <person name="Yuan L."/>
            <person name="Cao M."/>
            <person name="McDermott J."/>
            <person name="Samudrala R."/>
            <person name="Wang J."/>
            <person name="Wong G.K."/>
            <person name="Yang H."/>
        </authorList>
    </citation>
    <scope>NUCLEOTIDE SEQUENCE [LARGE SCALE GENOMIC DNA]</scope>
</reference>
<accession>B9EY26</accession>
<evidence type="ECO:0000256" key="10">
    <source>
        <dbReference type="SAM" id="MobiDB-lite"/>
    </source>
</evidence>
<dbReference type="GO" id="GO:0005576">
    <property type="term" value="C:extracellular region"/>
    <property type="evidence" value="ECO:0007669"/>
    <property type="project" value="UniProtKB-SubCell"/>
</dbReference>
<feature type="compositionally biased region" description="Basic and acidic residues" evidence="10">
    <location>
        <begin position="461"/>
        <end position="478"/>
    </location>
</feature>
<comment type="similarity">
    <text evidence="4">Belongs to the PPR family. P subfamily.</text>
</comment>
<reference evidence="12" key="2">
    <citation type="submission" date="2008-12" db="EMBL/GenBank/DDBJ databases">
        <title>Improved gene annotation of the rice (Oryza sativa) genomes.</title>
        <authorList>
            <person name="Wang J."/>
            <person name="Li R."/>
            <person name="Fan W."/>
            <person name="Huang Q."/>
            <person name="Zhang J."/>
            <person name="Zhou Y."/>
            <person name="Hu Y."/>
            <person name="Zi S."/>
            <person name="Li J."/>
            <person name="Ni P."/>
            <person name="Zheng H."/>
            <person name="Zhang Y."/>
            <person name="Zhao M."/>
            <person name="Hao Q."/>
            <person name="McDermott J."/>
            <person name="Samudrala R."/>
            <person name="Kristiansen K."/>
            <person name="Wong G.K.-S."/>
        </authorList>
    </citation>
    <scope>NUCLEOTIDE SEQUENCE</scope>
</reference>
<dbReference type="GO" id="GO:0071949">
    <property type="term" value="F:FAD binding"/>
    <property type="evidence" value="ECO:0007669"/>
    <property type="project" value="InterPro"/>
</dbReference>
<protein>
    <recommendedName>
        <fullName evidence="11">FAD-binding PCMH-type domain-containing protein</fullName>
    </recommendedName>
</protein>
<feature type="domain" description="FAD-binding PCMH-type" evidence="11">
    <location>
        <begin position="532"/>
        <end position="641"/>
    </location>
</feature>
<comment type="subcellular location">
    <subcellularLocation>
        <location evidence="2">Secreted</location>
        <location evidence="2">Extracellular space</location>
    </subcellularLocation>
</comment>
<feature type="region of interest" description="Disordered" evidence="10">
    <location>
        <begin position="354"/>
        <end position="487"/>
    </location>
</feature>
<dbReference type="Gene3D" id="3.30.43.10">
    <property type="entry name" value="Uridine Diphospho-n-acetylenolpyruvylglucosamine Reductase, domain 2"/>
    <property type="match status" value="1"/>
</dbReference>
<dbReference type="AlphaFoldDB" id="B9EY26"/>
<dbReference type="InterPro" id="IPR036318">
    <property type="entry name" value="FAD-bd_PCMH-like_sf"/>
</dbReference>
<dbReference type="InterPro" id="IPR011990">
    <property type="entry name" value="TPR-like_helical_dom_sf"/>
</dbReference>
<feature type="repeat" description="PPR" evidence="9">
    <location>
        <begin position="226"/>
        <end position="260"/>
    </location>
</feature>
<feature type="compositionally biased region" description="Basic and acidic residues" evidence="10">
    <location>
        <begin position="428"/>
        <end position="448"/>
    </location>
</feature>
<evidence type="ECO:0000256" key="3">
    <source>
        <dbReference type="ARBA" id="ARBA00005466"/>
    </source>
</evidence>
<evidence type="ECO:0000256" key="8">
    <source>
        <dbReference type="ARBA" id="ARBA00023002"/>
    </source>
</evidence>